<dbReference type="PANTHER" id="PTHR47466">
    <property type="match status" value="1"/>
</dbReference>
<evidence type="ECO:0000256" key="7">
    <source>
        <dbReference type="ARBA" id="ARBA00023049"/>
    </source>
</evidence>
<comment type="similarity">
    <text evidence="1">Belongs to the peptidase M43B family.</text>
</comment>
<evidence type="ECO:0000259" key="12">
    <source>
        <dbReference type="Pfam" id="PF20009"/>
    </source>
</evidence>
<evidence type="ECO:0000256" key="2">
    <source>
        <dbReference type="ARBA" id="ARBA00022670"/>
    </source>
</evidence>
<dbReference type="GO" id="GO:0008237">
    <property type="term" value="F:metallopeptidase activity"/>
    <property type="evidence" value="ECO:0007669"/>
    <property type="project" value="UniProtKB-KW"/>
</dbReference>
<evidence type="ECO:0000313" key="14">
    <source>
        <dbReference type="Proteomes" id="UP000256980"/>
    </source>
</evidence>
<dbReference type="Proteomes" id="UP000256980">
    <property type="component" value="Unassembled WGS sequence"/>
</dbReference>
<keyword evidence="4 9" id="KW-0732">Signal</keyword>
<dbReference type="Pfam" id="PF18962">
    <property type="entry name" value="Por_Secre_tail"/>
    <property type="match status" value="1"/>
</dbReference>
<dbReference type="GO" id="GO:0006508">
    <property type="term" value="P:proteolysis"/>
    <property type="evidence" value="ECO:0007669"/>
    <property type="project" value="UniProtKB-KW"/>
</dbReference>
<feature type="domain" description="GEVED" evidence="12">
    <location>
        <begin position="422"/>
        <end position="506"/>
    </location>
</feature>
<keyword evidence="6" id="KW-0862">Zinc</keyword>
<dbReference type="InterPro" id="IPR026444">
    <property type="entry name" value="Secre_tail"/>
</dbReference>
<dbReference type="Pfam" id="PF05572">
    <property type="entry name" value="Peptidase_M43"/>
    <property type="match status" value="1"/>
</dbReference>
<feature type="signal peptide" evidence="9">
    <location>
        <begin position="1"/>
        <end position="24"/>
    </location>
</feature>
<keyword evidence="8" id="KW-1015">Disulfide bond</keyword>
<evidence type="ECO:0000256" key="8">
    <source>
        <dbReference type="ARBA" id="ARBA00023157"/>
    </source>
</evidence>
<protein>
    <submittedName>
        <fullName evidence="13">Putative secreted protein (Por secretion system target)</fullName>
    </submittedName>
</protein>
<feature type="domain" description="Peptidase M43 pregnancy-associated plasma-A" evidence="10">
    <location>
        <begin position="164"/>
        <end position="328"/>
    </location>
</feature>
<keyword evidence="7" id="KW-0482">Metalloprotease</keyword>
<dbReference type="Pfam" id="PF20009">
    <property type="entry name" value="GEVED"/>
    <property type="match status" value="1"/>
</dbReference>
<evidence type="ECO:0000256" key="4">
    <source>
        <dbReference type="ARBA" id="ARBA00022729"/>
    </source>
</evidence>
<feature type="domain" description="Secretion system C-terminal sorting" evidence="11">
    <location>
        <begin position="979"/>
        <end position="1036"/>
    </location>
</feature>
<evidence type="ECO:0000256" key="6">
    <source>
        <dbReference type="ARBA" id="ARBA00022833"/>
    </source>
</evidence>
<dbReference type="SUPFAM" id="SSF55486">
    <property type="entry name" value="Metalloproteases ('zincins'), catalytic domain"/>
    <property type="match status" value="1"/>
</dbReference>
<evidence type="ECO:0000313" key="13">
    <source>
        <dbReference type="EMBL" id="RED45315.1"/>
    </source>
</evidence>
<keyword evidence="3" id="KW-0479">Metal-binding</keyword>
<reference evidence="13 14" key="1">
    <citation type="submission" date="2018-07" db="EMBL/GenBank/DDBJ databases">
        <title>Genomic Encyclopedia of Type Strains, Phase III (KMG-III): the genomes of soil and plant-associated and newly described type strains.</title>
        <authorList>
            <person name="Whitman W."/>
        </authorList>
    </citation>
    <scope>NUCLEOTIDE SEQUENCE [LARGE SCALE GENOMIC DNA]</scope>
    <source>
        <strain evidence="13 14">CECT 7946</strain>
    </source>
</reference>
<evidence type="ECO:0000256" key="1">
    <source>
        <dbReference type="ARBA" id="ARBA00008721"/>
    </source>
</evidence>
<organism evidence="13 14">
    <name type="scientific">Winogradskyella eximia</name>
    <dbReference type="NCBI Taxonomy" id="262006"/>
    <lineage>
        <taxon>Bacteria</taxon>
        <taxon>Pseudomonadati</taxon>
        <taxon>Bacteroidota</taxon>
        <taxon>Flavobacteriia</taxon>
        <taxon>Flavobacteriales</taxon>
        <taxon>Flavobacteriaceae</taxon>
        <taxon>Winogradskyella</taxon>
    </lineage>
</organism>
<evidence type="ECO:0000259" key="10">
    <source>
        <dbReference type="Pfam" id="PF05572"/>
    </source>
</evidence>
<evidence type="ECO:0000256" key="9">
    <source>
        <dbReference type="SAM" id="SignalP"/>
    </source>
</evidence>
<accession>A0A3D9H733</accession>
<keyword evidence="14" id="KW-1185">Reference proteome</keyword>
<dbReference type="NCBIfam" id="TIGR04183">
    <property type="entry name" value="Por_Secre_tail"/>
    <property type="match status" value="1"/>
</dbReference>
<dbReference type="AlphaFoldDB" id="A0A3D9H733"/>
<keyword evidence="2" id="KW-0645">Protease</keyword>
<dbReference type="GO" id="GO:0046872">
    <property type="term" value="F:metal ion binding"/>
    <property type="evidence" value="ECO:0007669"/>
    <property type="project" value="UniProtKB-KW"/>
</dbReference>
<proteinExistence type="inferred from homology"/>
<sequence length="1037" mass="111555">MKSVKHTFLLFLACICFTITSAQNQCGFDYKRQKQLEDPNFIELERLAEQKIKNATLNSNFSARATAGTVLTIPVVVHVLHLGESVGTGTNISDAQIQSSIDNLNDYYRGQIPTSPVDFEIEFTLAKRDPICNATTGINRMDASTLPGYSNYGVNVNNTNGASYEDIVALSSWPKNDYFNIWIVTELDGNNGGYGFQGYAYFYNDNALNHGSVMMSTVFGYDPGNTNGWGLNSNGDNSTVVHEVGHFFNLFHTFQGDGTGNTCPLDETVGTDSDGCADTVPHKRETSTCPSTNDCTGSPWVDNNTVNNIMSYYYCSDRLTNDQKTRARVSMEGTTIVSSIGSVPIDTNFVAPMSVCSTNTADANNYAGIMSVELSGISNASSTNGNDGGNIDGIAGCSNTYEIDTSISNTLNVEVGPNLNQLGVWIDWNNDGDFDDDSEQQYLVSGGILENSITPIVLDYPTIIPYDNYVRIRIINDLDSVYGGVSAISDACYNSLVYGQSEDYTIYVMPGGATTYTYNNGWLPNSPVGASTSADTIIIDAGTANISASTDCNTITVNPGAALTIDSGVTLTTTTIDLNSTSQLFSSLISDGTITGVVNYNRYTSQIGTNDLISAPVSGQQFTAFAALNANLAASAITIRAFAPYNTAAGAYQNYDLITNALTTIDSGIGYRAATTDGSTLMFTGTVRTDDVLDIPISDAAAGFAWNLIGNPYPSYLDFDTFFTTNANEFDSGSAYQAIYGYDGNASNGWTVWNLATIADGTVTELIAPGQAFFVKAKSGGGLVDFTTGMRTTGTSDDFIAGRNSTTNVALCKLNLISTTNNASTQIYFIEGTTRGLDIGYDAGSYLGSAADYSIYSNLVEDNLGLDMAIQSLPYDDFNSIIVPLGIKAQPNEALTISIDDLSSLPSNTYVYLDDTVENTLTLLNTNDYTFMPVSELNGVGRFYLRFSSDALSTIKNELNDLQIYTNAIPKEIVIQGLLTNKTEAHIYDIQGGLVMRQDLDLTNTSNRINVSNLSTGIYIVKVSSINNLETKKLIIN</sequence>
<dbReference type="Gene3D" id="3.40.390.10">
    <property type="entry name" value="Collagenase (Catalytic Domain)"/>
    <property type="match status" value="1"/>
</dbReference>
<dbReference type="EMBL" id="QRDV01000002">
    <property type="protein sequence ID" value="RED45315.1"/>
    <property type="molecule type" value="Genomic_DNA"/>
</dbReference>
<dbReference type="InterPro" id="IPR024079">
    <property type="entry name" value="MetalloPept_cat_dom_sf"/>
</dbReference>
<name>A0A3D9H733_9FLAO</name>
<dbReference type="RefSeq" id="WP_115816624.1">
    <property type="nucleotide sequence ID" value="NZ_QRDV01000002.1"/>
</dbReference>
<dbReference type="InterPro" id="IPR045474">
    <property type="entry name" value="GEVED"/>
</dbReference>
<evidence type="ECO:0000256" key="3">
    <source>
        <dbReference type="ARBA" id="ARBA00022723"/>
    </source>
</evidence>
<dbReference type="PANTHER" id="PTHR47466:SF1">
    <property type="entry name" value="METALLOPROTEASE MEP1 (AFU_ORTHOLOGUE AFUA_1G07730)-RELATED"/>
    <property type="match status" value="1"/>
</dbReference>
<keyword evidence="5" id="KW-0378">Hydrolase</keyword>
<dbReference type="OrthoDB" id="975384at2"/>
<evidence type="ECO:0000259" key="11">
    <source>
        <dbReference type="Pfam" id="PF18962"/>
    </source>
</evidence>
<comment type="caution">
    <text evidence="13">The sequence shown here is derived from an EMBL/GenBank/DDBJ whole genome shotgun (WGS) entry which is preliminary data.</text>
</comment>
<evidence type="ECO:0000256" key="5">
    <source>
        <dbReference type="ARBA" id="ARBA00022801"/>
    </source>
</evidence>
<gene>
    <name evidence="13" type="ORF">DFQ10_102183</name>
</gene>
<dbReference type="InterPro" id="IPR008754">
    <property type="entry name" value="Peptidase_M43"/>
</dbReference>
<feature type="chain" id="PRO_5017693004" evidence="9">
    <location>
        <begin position="25"/>
        <end position="1037"/>
    </location>
</feature>